<dbReference type="NCBIfam" id="TIGR02937">
    <property type="entry name" value="sigma70-ECF"/>
    <property type="match status" value="1"/>
</dbReference>
<dbReference type="Gene3D" id="1.10.10.10">
    <property type="entry name" value="Winged helix-like DNA-binding domain superfamily/Winged helix DNA-binding domain"/>
    <property type="match status" value="1"/>
</dbReference>
<dbReference type="InterPro" id="IPR013324">
    <property type="entry name" value="RNA_pol_sigma_r3/r4-like"/>
</dbReference>
<evidence type="ECO:0000313" key="3">
    <source>
        <dbReference type="Proteomes" id="UP001379533"/>
    </source>
</evidence>
<dbReference type="CDD" id="cd06171">
    <property type="entry name" value="Sigma70_r4"/>
    <property type="match status" value="1"/>
</dbReference>
<accession>A0ABZ2KCI9</accession>
<organism evidence="2 3">
    <name type="scientific">Pendulispora brunnea</name>
    <dbReference type="NCBI Taxonomy" id="2905690"/>
    <lineage>
        <taxon>Bacteria</taxon>
        <taxon>Pseudomonadati</taxon>
        <taxon>Myxococcota</taxon>
        <taxon>Myxococcia</taxon>
        <taxon>Myxococcales</taxon>
        <taxon>Sorangiineae</taxon>
        <taxon>Pendulisporaceae</taxon>
        <taxon>Pendulispora</taxon>
    </lineage>
</organism>
<sequence length="97" mass="11003">MKGTFLPDENKRERLEDAVRHAVETALTDKQREAVELHFFEGLSQSEIARRLGISQQVVQKRLYGAVRHGTTVGGAIARLREVLSPLYSIEQVERES</sequence>
<dbReference type="InterPro" id="IPR014284">
    <property type="entry name" value="RNA_pol_sigma-70_dom"/>
</dbReference>
<evidence type="ECO:0000259" key="1">
    <source>
        <dbReference type="Pfam" id="PF08281"/>
    </source>
</evidence>
<feature type="domain" description="RNA polymerase sigma factor 70 region 4 type 2" evidence="1">
    <location>
        <begin position="26"/>
        <end position="68"/>
    </location>
</feature>
<reference evidence="2 3" key="1">
    <citation type="submission" date="2021-12" db="EMBL/GenBank/DDBJ databases">
        <title>Discovery of the Pendulisporaceae a myxobacterial family with distinct sporulation behavior and unique specialized metabolism.</title>
        <authorList>
            <person name="Garcia R."/>
            <person name="Popoff A."/>
            <person name="Bader C.D."/>
            <person name="Loehr J."/>
            <person name="Walesch S."/>
            <person name="Walt C."/>
            <person name="Boldt J."/>
            <person name="Bunk B."/>
            <person name="Haeckl F.J.F.P.J."/>
            <person name="Gunesch A.P."/>
            <person name="Birkelbach J."/>
            <person name="Nuebel U."/>
            <person name="Pietschmann T."/>
            <person name="Bach T."/>
            <person name="Mueller R."/>
        </authorList>
    </citation>
    <scope>NUCLEOTIDE SEQUENCE [LARGE SCALE GENOMIC DNA]</scope>
    <source>
        <strain evidence="2 3">MSr12523</strain>
    </source>
</reference>
<protein>
    <submittedName>
        <fullName evidence="2">Sigma-70 family RNA polymerase sigma factor</fullName>
    </submittedName>
</protein>
<keyword evidence="3" id="KW-1185">Reference proteome</keyword>
<gene>
    <name evidence="2" type="ORF">LZC95_06085</name>
</gene>
<name>A0ABZ2KCI9_9BACT</name>
<dbReference type="InterPro" id="IPR036388">
    <property type="entry name" value="WH-like_DNA-bd_sf"/>
</dbReference>
<dbReference type="EMBL" id="CP089982">
    <property type="protein sequence ID" value="WXA96406.1"/>
    <property type="molecule type" value="Genomic_DNA"/>
</dbReference>
<dbReference type="RefSeq" id="WP_394847022.1">
    <property type="nucleotide sequence ID" value="NZ_CP089982.1"/>
</dbReference>
<dbReference type="Pfam" id="PF08281">
    <property type="entry name" value="Sigma70_r4_2"/>
    <property type="match status" value="1"/>
</dbReference>
<dbReference type="SUPFAM" id="SSF88659">
    <property type="entry name" value="Sigma3 and sigma4 domains of RNA polymerase sigma factors"/>
    <property type="match status" value="1"/>
</dbReference>
<evidence type="ECO:0000313" key="2">
    <source>
        <dbReference type="EMBL" id="WXA96406.1"/>
    </source>
</evidence>
<proteinExistence type="predicted"/>
<dbReference type="InterPro" id="IPR013249">
    <property type="entry name" value="RNA_pol_sigma70_r4_t2"/>
</dbReference>
<dbReference type="Proteomes" id="UP001379533">
    <property type="component" value="Chromosome"/>
</dbReference>